<evidence type="ECO:0000313" key="2">
    <source>
        <dbReference type="EMBL" id="MFC5472892.1"/>
    </source>
</evidence>
<dbReference type="InterPro" id="IPR051044">
    <property type="entry name" value="MAG_DAG_Lipase"/>
</dbReference>
<dbReference type="SUPFAM" id="SSF53474">
    <property type="entry name" value="alpha/beta-Hydrolases"/>
    <property type="match status" value="1"/>
</dbReference>
<dbReference type="InterPro" id="IPR022742">
    <property type="entry name" value="Hydrolase_4"/>
</dbReference>
<accession>A0ABW0M6E7</accession>
<sequence length="296" mass="31948">MSAAREHQLATDDGISLFVTDWPLPPGAPVAGSILLMHGLGEHAGRYAHVVRFFNRCGLVVRSYDQRGHGRSGGRRGDVPDDTALLRDAKMVLDDFSRQQTASYPDLPPLAPLLFGHSMGGLFAARFATACLSPLRGLILSSPGLALPLSGMQLRLLKLMTAIAPGLALPSGLSADQLSHDPAVAKAYRADPLVHGKISARLLNSMLHAGEFALGHAQALAIPTLLLVAADDHLVNPDGSRRFFDALRPAIGTLHDYDGMYHELLNEIGAERVFADLRRWLDAQQMLRPLNPLPMT</sequence>
<proteinExistence type="predicted"/>
<reference evidence="3" key="1">
    <citation type="journal article" date="2019" name="Int. J. Syst. Evol. Microbiol.">
        <title>The Global Catalogue of Microorganisms (GCM) 10K type strain sequencing project: providing services to taxonomists for standard genome sequencing and annotation.</title>
        <authorList>
            <consortium name="The Broad Institute Genomics Platform"/>
            <consortium name="The Broad Institute Genome Sequencing Center for Infectious Disease"/>
            <person name="Wu L."/>
            <person name="Ma J."/>
        </authorList>
    </citation>
    <scope>NUCLEOTIDE SEQUENCE [LARGE SCALE GENOMIC DNA]</scope>
    <source>
        <strain evidence="3">JCM 17066</strain>
    </source>
</reference>
<feature type="domain" description="Serine aminopeptidase S33" evidence="1">
    <location>
        <begin position="30"/>
        <end position="267"/>
    </location>
</feature>
<dbReference type="InterPro" id="IPR029058">
    <property type="entry name" value="AB_hydrolase_fold"/>
</dbReference>
<keyword evidence="3" id="KW-1185">Reference proteome</keyword>
<evidence type="ECO:0000259" key="1">
    <source>
        <dbReference type="Pfam" id="PF12146"/>
    </source>
</evidence>
<dbReference type="EMBL" id="JBHSMT010000008">
    <property type="protein sequence ID" value="MFC5472892.1"/>
    <property type="molecule type" value="Genomic_DNA"/>
</dbReference>
<organism evidence="2 3">
    <name type="scientific">Paraherbaspirillum soli</name>
    <dbReference type="NCBI Taxonomy" id="631222"/>
    <lineage>
        <taxon>Bacteria</taxon>
        <taxon>Pseudomonadati</taxon>
        <taxon>Pseudomonadota</taxon>
        <taxon>Betaproteobacteria</taxon>
        <taxon>Burkholderiales</taxon>
        <taxon>Oxalobacteraceae</taxon>
        <taxon>Paraherbaspirillum</taxon>
    </lineage>
</organism>
<name>A0ABW0M6E7_9BURK</name>
<gene>
    <name evidence="2" type="ORF">ACFPM8_02875</name>
</gene>
<dbReference type="Gene3D" id="3.40.50.1820">
    <property type="entry name" value="alpha/beta hydrolase"/>
    <property type="match status" value="1"/>
</dbReference>
<dbReference type="Pfam" id="PF12146">
    <property type="entry name" value="Hydrolase_4"/>
    <property type="match status" value="1"/>
</dbReference>
<dbReference type="RefSeq" id="WP_378994800.1">
    <property type="nucleotide sequence ID" value="NZ_JBHSMT010000008.1"/>
</dbReference>
<evidence type="ECO:0000313" key="3">
    <source>
        <dbReference type="Proteomes" id="UP001596045"/>
    </source>
</evidence>
<dbReference type="Proteomes" id="UP001596045">
    <property type="component" value="Unassembled WGS sequence"/>
</dbReference>
<protein>
    <submittedName>
        <fullName evidence="2">Alpha/beta hydrolase</fullName>
    </submittedName>
</protein>
<comment type="caution">
    <text evidence="2">The sequence shown here is derived from an EMBL/GenBank/DDBJ whole genome shotgun (WGS) entry which is preliminary data.</text>
</comment>
<dbReference type="GO" id="GO:0016787">
    <property type="term" value="F:hydrolase activity"/>
    <property type="evidence" value="ECO:0007669"/>
    <property type="project" value="UniProtKB-KW"/>
</dbReference>
<dbReference type="PANTHER" id="PTHR11614">
    <property type="entry name" value="PHOSPHOLIPASE-RELATED"/>
    <property type="match status" value="1"/>
</dbReference>
<keyword evidence="2" id="KW-0378">Hydrolase</keyword>